<feature type="region of interest" description="Disordered" evidence="1">
    <location>
        <begin position="247"/>
        <end position="266"/>
    </location>
</feature>
<reference evidence="4" key="1">
    <citation type="submission" date="2021-05" db="EMBL/GenBank/DDBJ databases">
        <title>Energy efficiency and biological interactions define the core microbiome of deep oligotrophic groundwater.</title>
        <authorList>
            <person name="Mehrshad M."/>
            <person name="Lopez-Fernandez M."/>
            <person name="Bell E."/>
            <person name="Bernier-Latmani R."/>
            <person name="Bertilsson S."/>
            <person name="Dopson M."/>
        </authorList>
    </citation>
    <scope>NUCLEOTIDE SEQUENCE</scope>
    <source>
        <strain evidence="4">Modern_marine.mb.64</strain>
    </source>
</reference>
<name>A0A948RWZ0_UNCEI</name>
<keyword evidence="2" id="KW-0732">Signal</keyword>
<dbReference type="Gene3D" id="3.90.226.10">
    <property type="entry name" value="2-enoyl-CoA Hydratase, Chain A, domain 1"/>
    <property type="match status" value="1"/>
</dbReference>
<dbReference type="Proteomes" id="UP000777784">
    <property type="component" value="Unassembled WGS sequence"/>
</dbReference>
<proteinExistence type="predicted"/>
<dbReference type="PANTHER" id="PTHR11261:SF3">
    <property type="entry name" value="RETINOL-BINDING PROTEIN 3"/>
    <property type="match status" value="1"/>
</dbReference>
<dbReference type="PANTHER" id="PTHR11261">
    <property type="entry name" value="INTERPHOTORECEPTOR RETINOID-BINDING PROTEIN"/>
    <property type="match status" value="1"/>
</dbReference>
<comment type="caution">
    <text evidence="4">The sequence shown here is derived from an EMBL/GenBank/DDBJ whole genome shotgun (WGS) entry which is preliminary data.</text>
</comment>
<feature type="chain" id="PRO_5036748436" evidence="2">
    <location>
        <begin position="22"/>
        <end position="374"/>
    </location>
</feature>
<evidence type="ECO:0000313" key="4">
    <source>
        <dbReference type="EMBL" id="MBU2689779.1"/>
    </source>
</evidence>
<sequence length="374" mass="41953">MKWPYLILSLACCLFLSPAIAQEPIDPEILDSFLNALDEPGDSIGSESAGPFDENWDPLQEETPAALGLFDQVWEEFDRTYPYFDYKGIDWNDLKESHRSDFAGDLAPDEFVDKLAILLRELRDFHVSIRKPDGGFAEVYNRQIERNYTSDPRNRYSVSGYETMGDGVIRHGWLADEIAYIRIDTFAREAYAPLRESDIDKLFTQYGNARGMIIDIRPNNGGDETIAAGIAGWFTDKPLTYGYTARRNGPGHDEFEPPQKKVLEPHEGGRYAGPVACLIGERCMSSAEWFTLMMKACPQVTLIGSATRGSSGNPAELRLPNGVVCGIPSWMAFTSEMKPFEDVGLPPEITIPAEESFDAEHDFVVERAIRELLN</sequence>
<feature type="compositionally biased region" description="Basic and acidic residues" evidence="1">
    <location>
        <begin position="250"/>
        <end position="266"/>
    </location>
</feature>
<evidence type="ECO:0000313" key="5">
    <source>
        <dbReference type="Proteomes" id="UP000777784"/>
    </source>
</evidence>
<dbReference type="GO" id="GO:0006508">
    <property type="term" value="P:proteolysis"/>
    <property type="evidence" value="ECO:0007669"/>
    <property type="project" value="InterPro"/>
</dbReference>
<dbReference type="GO" id="GO:0008236">
    <property type="term" value="F:serine-type peptidase activity"/>
    <property type="evidence" value="ECO:0007669"/>
    <property type="project" value="InterPro"/>
</dbReference>
<accession>A0A948RWZ0</accession>
<dbReference type="SMART" id="SM00245">
    <property type="entry name" value="TSPc"/>
    <property type="match status" value="1"/>
</dbReference>
<feature type="domain" description="Tail specific protease" evidence="3">
    <location>
        <begin position="141"/>
        <end position="352"/>
    </location>
</feature>
<dbReference type="EMBL" id="JAHJDP010000018">
    <property type="protein sequence ID" value="MBU2689779.1"/>
    <property type="molecule type" value="Genomic_DNA"/>
</dbReference>
<dbReference type="CDD" id="cd07563">
    <property type="entry name" value="Peptidase_S41_IRBP"/>
    <property type="match status" value="1"/>
</dbReference>
<dbReference type="InterPro" id="IPR005151">
    <property type="entry name" value="Tail-specific_protease"/>
</dbReference>
<gene>
    <name evidence="4" type="ORF">KJ970_02550</name>
</gene>
<dbReference type="Gene3D" id="3.30.750.44">
    <property type="match status" value="1"/>
</dbReference>
<evidence type="ECO:0000256" key="1">
    <source>
        <dbReference type="SAM" id="MobiDB-lite"/>
    </source>
</evidence>
<dbReference type="SUPFAM" id="SSF52096">
    <property type="entry name" value="ClpP/crotonase"/>
    <property type="match status" value="1"/>
</dbReference>
<protein>
    <submittedName>
        <fullName evidence="4">S41 family peptidase</fullName>
    </submittedName>
</protein>
<dbReference type="InterPro" id="IPR028204">
    <property type="entry name" value="Tricorn_C1"/>
</dbReference>
<evidence type="ECO:0000256" key="2">
    <source>
        <dbReference type="SAM" id="SignalP"/>
    </source>
</evidence>
<dbReference type="AlphaFoldDB" id="A0A948RWZ0"/>
<evidence type="ECO:0000259" key="3">
    <source>
        <dbReference type="SMART" id="SM00245"/>
    </source>
</evidence>
<dbReference type="Pfam" id="PF03572">
    <property type="entry name" value="Peptidase_S41"/>
    <property type="match status" value="1"/>
</dbReference>
<dbReference type="Pfam" id="PF14684">
    <property type="entry name" value="Tricorn_C1"/>
    <property type="match status" value="1"/>
</dbReference>
<organism evidence="4 5">
    <name type="scientific">Eiseniibacteriota bacterium</name>
    <dbReference type="NCBI Taxonomy" id="2212470"/>
    <lineage>
        <taxon>Bacteria</taxon>
        <taxon>Candidatus Eiseniibacteriota</taxon>
    </lineage>
</organism>
<dbReference type="InterPro" id="IPR029045">
    <property type="entry name" value="ClpP/crotonase-like_dom_sf"/>
</dbReference>
<feature type="signal peptide" evidence="2">
    <location>
        <begin position="1"/>
        <end position="21"/>
    </location>
</feature>